<sequence length="66" mass="7462">MRHNSTRYLCPALPREEDRGGEWVRAPLQAWLGRRASVDRSSSAAEDIAHHHSLRASTSTELSHLK</sequence>
<proteinExistence type="predicted"/>
<dbReference type="KEGG" id="nai:NECAME_03490"/>
<dbReference type="EMBL" id="KI660234">
    <property type="protein sequence ID" value="ETN76327.1"/>
    <property type="molecule type" value="Genomic_DNA"/>
</dbReference>
<gene>
    <name evidence="2" type="ORF">NECAME_03490</name>
</gene>
<accession>W2T5U1</accession>
<evidence type="ECO:0000313" key="2">
    <source>
        <dbReference type="EMBL" id="ETN76327.1"/>
    </source>
</evidence>
<name>W2T5U1_NECAM</name>
<dbReference type="AlphaFoldDB" id="W2T5U1"/>
<dbReference type="Proteomes" id="UP000053676">
    <property type="component" value="Unassembled WGS sequence"/>
</dbReference>
<evidence type="ECO:0000256" key="1">
    <source>
        <dbReference type="SAM" id="MobiDB-lite"/>
    </source>
</evidence>
<protein>
    <submittedName>
        <fullName evidence="2">Uncharacterized protein</fullName>
    </submittedName>
</protein>
<feature type="compositionally biased region" description="Polar residues" evidence="1">
    <location>
        <begin position="55"/>
        <end position="66"/>
    </location>
</feature>
<organism evidence="2 3">
    <name type="scientific">Necator americanus</name>
    <name type="common">Human hookworm</name>
    <dbReference type="NCBI Taxonomy" id="51031"/>
    <lineage>
        <taxon>Eukaryota</taxon>
        <taxon>Metazoa</taxon>
        <taxon>Ecdysozoa</taxon>
        <taxon>Nematoda</taxon>
        <taxon>Chromadorea</taxon>
        <taxon>Rhabditida</taxon>
        <taxon>Rhabditina</taxon>
        <taxon>Rhabditomorpha</taxon>
        <taxon>Strongyloidea</taxon>
        <taxon>Ancylostomatidae</taxon>
        <taxon>Bunostominae</taxon>
        <taxon>Necator</taxon>
    </lineage>
</organism>
<reference evidence="3" key="1">
    <citation type="journal article" date="2014" name="Nat. Genet.">
        <title>Genome of the human hookworm Necator americanus.</title>
        <authorList>
            <person name="Tang Y.T."/>
            <person name="Gao X."/>
            <person name="Rosa B.A."/>
            <person name="Abubucker S."/>
            <person name="Hallsworth-Pepin K."/>
            <person name="Martin J."/>
            <person name="Tyagi R."/>
            <person name="Heizer E."/>
            <person name="Zhang X."/>
            <person name="Bhonagiri-Palsikar V."/>
            <person name="Minx P."/>
            <person name="Warren W.C."/>
            <person name="Wang Q."/>
            <person name="Zhan B."/>
            <person name="Hotez P.J."/>
            <person name="Sternberg P.W."/>
            <person name="Dougall A."/>
            <person name="Gaze S.T."/>
            <person name="Mulvenna J."/>
            <person name="Sotillo J."/>
            <person name="Ranganathan S."/>
            <person name="Rabelo E.M."/>
            <person name="Wilson R.K."/>
            <person name="Felgner P.L."/>
            <person name="Bethony J."/>
            <person name="Hawdon J.M."/>
            <person name="Gasser R.B."/>
            <person name="Loukas A."/>
            <person name="Mitreva M."/>
        </authorList>
    </citation>
    <scope>NUCLEOTIDE SEQUENCE [LARGE SCALE GENOMIC DNA]</scope>
</reference>
<evidence type="ECO:0000313" key="3">
    <source>
        <dbReference type="Proteomes" id="UP000053676"/>
    </source>
</evidence>
<feature type="region of interest" description="Disordered" evidence="1">
    <location>
        <begin position="42"/>
        <end position="66"/>
    </location>
</feature>
<keyword evidence="3" id="KW-1185">Reference proteome</keyword>